<comment type="caution">
    <text evidence="1">The sequence shown here is derived from an EMBL/GenBank/DDBJ whole genome shotgun (WGS) entry which is preliminary data.</text>
</comment>
<keyword evidence="2" id="KW-1185">Reference proteome</keyword>
<reference evidence="2" key="1">
    <citation type="submission" date="2016-03" db="EMBL/GenBank/DDBJ databases">
        <authorList>
            <person name="Heylen K."/>
            <person name="De Vos P."/>
            <person name="Vekeman B."/>
        </authorList>
    </citation>
    <scope>NUCLEOTIDE SEQUENCE [LARGE SCALE GENOMIC DNA]</scope>
    <source>
        <strain evidence="2">R-45383</strain>
    </source>
</reference>
<protein>
    <submittedName>
        <fullName evidence="1">Uncharacterized protein</fullName>
    </submittedName>
</protein>
<accession>A0A177NG50</accession>
<evidence type="ECO:0000313" key="1">
    <source>
        <dbReference type="EMBL" id="OAI16841.1"/>
    </source>
</evidence>
<sequence>MVAGDDVAGLAAFFFGQVATQARKKLSDLGFGDASQRTITLTLIVPTRAVFGDAPAQGVVAVLGDALRSVGANQAVVGVVLVAGDDLAGFAAFFFDQTVDEAF</sequence>
<dbReference type="Proteomes" id="UP000077628">
    <property type="component" value="Unassembled WGS sequence"/>
</dbReference>
<gene>
    <name evidence="1" type="ORF">A1355_08985</name>
</gene>
<name>A0A177NG50_9GAMM</name>
<evidence type="ECO:0000313" key="2">
    <source>
        <dbReference type="Proteomes" id="UP000077628"/>
    </source>
</evidence>
<dbReference type="STRING" id="702114.A1355_08985"/>
<dbReference type="AlphaFoldDB" id="A0A177NG50"/>
<proteinExistence type="predicted"/>
<organism evidence="1 2">
    <name type="scientific">Methylomonas koyamae</name>
    <dbReference type="NCBI Taxonomy" id="702114"/>
    <lineage>
        <taxon>Bacteria</taxon>
        <taxon>Pseudomonadati</taxon>
        <taxon>Pseudomonadota</taxon>
        <taxon>Gammaproteobacteria</taxon>
        <taxon>Methylococcales</taxon>
        <taxon>Methylococcaceae</taxon>
        <taxon>Methylomonas</taxon>
    </lineage>
</organism>
<dbReference type="EMBL" id="LUUK01000182">
    <property type="protein sequence ID" value="OAI16841.1"/>
    <property type="molecule type" value="Genomic_DNA"/>
</dbReference>